<protein>
    <recommendedName>
        <fullName evidence="5">MYND-type domain-containing protein</fullName>
    </recommendedName>
</protein>
<evidence type="ECO:0000256" key="2">
    <source>
        <dbReference type="ARBA" id="ARBA00022771"/>
    </source>
</evidence>
<evidence type="ECO:0000256" key="1">
    <source>
        <dbReference type="ARBA" id="ARBA00022723"/>
    </source>
</evidence>
<name>A0A4R0R8F7_9APHY</name>
<dbReference type="Pfam" id="PF01753">
    <property type="entry name" value="zf-MYND"/>
    <property type="match status" value="1"/>
</dbReference>
<organism evidence="6 7">
    <name type="scientific">Steccherinum ochraceum</name>
    <dbReference type="NCBI Taxonomy" id="92696"/>
    <lineage>
        <taxon>Eukaryota</taxon>
        <taxon>Fungi</taxon>
        <taxon>Dikarya</taxon>
        <taxon>Basidiomycota</taxon>
        <taxon>Agaricomycotina</taxon>
        <taxon>Agaricomycetes</taxon>
        <taxon>Polyporales</taxon>
        <taxon>Steccherinaceae</taxon>
        <taxon>Steccherinum</taxon>
    </lineage>
</organism>
<comment type="caution">
    <text evidence="6">The sequence shown here is derived from an EMBL/GenBank/DDBJ whole genome shotgun (WGS) entry which is preliminary data.</text>
</comment>
<evidence type="ECO:0000259" key="5">
    <source>
        <dbReference type="PROSITE" id="PS50865"/>
    </source>
</evidence>
<dbReference type="AlphaFoldDB" id="A0A4R0R8F7"/>
<gene>
    <name evidence="6" type="ORF">EIP91_004664</name>
</gene>
<dbReference type="EMBL" id="RWJN01000260">
    <property type="protein sequence ID" value="TCD64030.1"/>
    <property type="molecule type" value="Genomic_DNA"/>
</dbReference>
<sequence length="478" mass="53741">MFSEVEGAYYDMSYSTYMLRVLHVVLYWSAAILARFGRPPDGVCLGGSFARLEKFSLAVWNLRHLVLQHRQSYSLTWATPSFGPSDQAAGCINELLKIHFHLNINKGERGAGGPLFSVHATSCLLYAWTYASTVNPADPQVEANQWLSRVGWIMRGSEHSAERAQAVGNVLISVDPQDYPRRLLERLCSILRSPDTPPMSSLSASYICFDLSATQSEAVSSLDLMLPVESALIGSFVIGCRLKMCGGAFTAAQEFMDRAMNIMYILLLTSGSDSHADQIYQLSFKHNFTAVLARAIIYIARDKPDSDRLDRYQLVLDAQIMAVNLTAPEHDERMHKRLLKQLRAVWHDTLFSLRDIRSSNAAHARFVVQCNAAWLEYGEMLGFHPTVDVVTSHIPSQPHPDSRYWEIRKRCFCVACACHAARPNHRLRVCKGCWRVLYCNATCQARDWKLGHRAICREIMASQDVAPLPPSKKGRITA</sequence>
<dbReference type="OrthoDB" id="2727672at2759"/>
<dbReference type="SUPFAM" id="SSF144232">
    <property type="entry name" value="HIT/MYND zinc finger-like"/>
    <property type="match status" value="1"/>
</dbReference>
<dbReference type="InterPro" id="IPR002893">
    <property type="entry name" value="Znf_MYND"/>
</dbReference>
<evidence type="ECO:0000256" key="4">
    <source>
        <dbReference type="PROSITE-ProRule" id="PRU00134"/>
    </source>
</evidence>
<dbReference type="GO" id="GO:0008270">
    <property type="term" value="F:zinc ion binding"/>
    <property type="evidence" value="ECO:0007669"/>
    <property type="project" value="UniProtKB-KW"/>
</dbReference>
<proteinExistence type="predicted"/>
<reference evidence="6 7" key="1">
    <citation type="submission" date="2018-11" db="EMBL/GenBank/DDBJ databases">
        <title>Genome assembly of Steccherinum ochraceum LE-BIN_3174, the white-rot fungus of the Steccherinaceae family (The Residual Polyporoid clade, Polyporales, Basidiomycota).</title>
        <authorList>
            <person name="Fedorova T.V."/>
            <person name="Glazunova O.A."/>
            <person name="Landesman E.O."/>
            <person name="Moiseenko K.V."/>
            <person name="Psurtseva N.V."/>
            <person name="Savinova O.S."/>
            <person name="Shakhova N.V."/>
            <person name="Tyazhelova T.V."/>
            <person name="Vasina D.V."/>
        </authorList>
    </citation>
    <scope>NUCLEOTIDE SEQUENCE [LARGE SCALE GENOMIC DNA]</scope>
    <source>
        <strain evidence="6 7">LE-BIN_3174</strain>
    </source>
</reference>
<evidence type="ECO:0000256" key="3">
    <source>
        <dbReference type="ARBA" id="ARBA00022833"/>
    </source>
</evidence>
<keyword evidence="1" id="KW-0479">Metal-binding</keyword>
<keyword evidence="2 4" id="KW-0863">Zinc-finger</keyword>
<evidence type="ECO:0000313" key="6">
    <source>
        <dbReference type="EMBL" id="TCD64030.1"/>
    </source>
</evidence>
<dbReference type="PROSITE" id="PS50865">
    <property type="entry name" value="ZF_MYND_2"/>
    <property type="match status" value="1"/>
</dbReference>
<dbReference type="Proteomes" id="UP000292702">
    <property type="component" value="Unassembled WGS sequence"/>
</dbReference>
<keyword evidence="3" id="KW-0862">Zinc</keyword>
<keyword evidence="7" id="KW-1185">Reference proteome</keyword>
<feature type="domain" description="MYND-type" evidence="5">
    <location>
        <begin position="413"/>
        <end position="456"/>
    </location>
</feature>
<accession>A0A4R0R8F7</accession>
<evidence type="ECO:0000313" key="7">
    <source>
        <dbReference type="Proteomes" id="UP000292702"/>
    </source>
</evidence>
<dbReference type="Gene3D" id="6.10.140.2220">
    <property type="match status" value="1"/>
</dbReference>